<name>A0A1N6I501_9MICO</name>
<dbReference type="RefSeq" id="WP_143231707.1">
    <property type="nucleotide sequence ID" value="NZ_FSRJ01000005.1"/>
</dbReference>
<keyword evidence="2" id="KW-1185">Reference proteome</keyword>
<dbReference type="AlphaFoldDB" id="A0A1N6I501"/>
<organism evidence="1 2">
    <name type="scientific">Agromyces cerinus subsp. cerinus</name>
    <dbReference type="NCBI Taxonomy" id="232089"/>
    <lineage>
        <taxon>Bacteria</taxon>
        <taxon>Bacillati</taxon>
        <taxon>Actinomycetota</taxon>
        <taxon>Actinomycetes</taxon>
        <taxon>Micrococcales</taxon>
        <taxon>Microbacteriaceae</taxon>
        <taxon>Agromyces</taxon>
    </lineage>
</organism>
<proteinExistence type="predicted"/>
<dbReference type="Proteomes" id="UP000184699">
    <property type="component" value="Unassembled WGS sequence"/>
</dbReference>
<reference evidence="2" key="1">
    <citation type="submission" date="2016-11" db="EMBL/GenBank/DDBJ databases">
        <authorList>
            <person name="Varghese N."/>
            <person name="Submissions S."/>
        </authorList>
    </citation>
    <scope>NUCLEOTIDE SEQUENCE [LARGE SCALE GENOMIC DNA]</scope>
    <source>
        <strain evidence="2">DSM 8595</strain>
    </source>
</reference>
<dbReference type="OrthoDB" id="4427540at2"/>
<protein>
    <submittedName>
        <fullName evidence="1">Uncharacterized protein</fullName>
    </submittedName>
</protein>
<sequence length="254" mass="28599">MTDTAVARPSCWWCGAIADSREHKFTAYELRLANGPGPWIGDGAVVHGDFSEKLLQVQGPNSALAKFPPSMCANCNNARSQPFDRAYQKMLAYIVDHEEEMGTSRRFRFSEVYGADWAAERTNLIKYFVKHACCRAVESGVQIPDGVRGYLNDPSAIGAAPHFHFTLSIQQDMLELRLTGDMPWGSFFGDAEVYTNEARQVSVIRSHYSWGWFRYYWLLNADDPLGTTTFEGDLVEMGREALPAEERASFPTFN</sequence>
<gene>
    <name evidence="1" type="ORF">SAMN05443544_3679</name>
</gene>
<accession>A0A1N6I501</accession>
<evidence type="ECO:0000313" key="1">
    <source>
        <dbReference type="EMBL" id="SIO27039.1"/>
    </source>
</evidence>
<dbReference type="EMBL" id="FSRJ01000005">
    <property type="protein sequence ID" value="SIO27039.1"/>
    <property type="molecule type" value="Genomic_DNA"/>
</dbReference>
<dbReference type="STRING" id="232089.SAMN05443544_3679"/>
<evidence type="ECO:0000313" key="2">
    <source>
        <dbReference type="Proteomes" id="UP000184699"/>
    </source>
</evidence>